<dbReference type="AlphaFoldDB" id="A0A6L3SRK2"/>
<dbReference type="OrthoDB" id="8084405at2"/>
<name>A0A6L3SRK2_9HYPH</name>
<keyword evidence="2" id="KW-1185">Reference proteome</keyword>
<evidence type="ECO:0000313" key="2">
    <source>
        <dbReference type="Proteomes" id="UP000474159"/>
    </source>
</evidence>
<dbReference type="EMBL" id="VZZK01000034">
    <property type="protein sequence ID" value="KAB1075394.1"/>
    <property type="molecule type" value="Genomic_DNA"/>
</dbReference>
<sequence>MARAKPQAEPDRALERIRTRARNEGLEIAYEGAIAVCKDPKARPADRLGAANLIFRLSGAYEVAGQEDAGTKALSSLSRAELIAAADAARAYLAELDAAEDEPEAPSGSDVFD</sequence>
<accession>A0A6L3SRK2</accession>
<evidence type="ECO:0000313" key="1">
    <source>
        <dbReference type="EMBL" id="KAB1075394.1"/>
    </source>
</evidence>
<reference evidence="1 2" key="1">
    <citation type="submission" date="2019-09" db="EMBL/GenBank/DDBJ databases">
        <title>YIM 48816 draft genome.</title>
        <authorList>
            <person name="Jiang L."/>
        </authorList>
    </citation>
    <scope>NUCLEOTIDE SEQUENCE [LARGE SCALE GENOMIC DNA]</scope>
    <source>
        <strain evidence="1 2">YIM 48816</strain>
    </source>
</reference>
<dbReference type="Proteomes" id="UP000474159">
    <property type="component" value="Unassembled WGS sequence"/>
</dbReference>
<dbReference type="RefSeq" id="WP_151003358.1">
    <property type="nucleotide sequence ID" value="NZ_BPQY01000267.1"/>
</dbReference>
<proteinExistence type="predicted"/>
<comment type="caution">
    <text evidence="1">The sequence shown here is derived from an EMBL/GenBank/DDBJ whole genome shotgun (WGS) entry which is preliminary data.</text>
</comment>
<gene>
    <name evidence="1" type="ORF">F6X53_24810</name>
</gene>
<organism evidence="1 2">
    <name type="scientific">Methylobacterium soli</name>
    <dbReference type="NCBI Taxonomy" id="553447"/>
    <lineage>
        <taxon>Bacteria</taxon>
        <taxon>Pseudomonadati</taxon>
        <taxon>Pseudomonadota</taxon>
        <taxon>Alphaproteobacteria</taxon>
        <taxon>Hyphomicrobiales</taxon>
        <taxon>Methylobacteriaceae</taxon>
        <taxon>Methylobacterium</taxon>
    </lineage>
</organism>
<protein>
    <submittedName>
        <fullName evidence="1">Uncharacterized protein</fullName>
    </submittedName>
</protein>